<accession>A0A6A5R980</accession>
<gene>
    <name evidence="2" type="ORF">M421DRAFT_405145</name>
</gene>
<protein>
    <submittedName>
        <fullName evidence="2">Uncharacterized protein</fullName>
    </submittedName>
</protein>
<evidence type="ECO:0000313" key="3">
    <source>
        <dbReference type="Proteomes" id="UP000800082"/>
    </source>
</evidence>
<dbReference type="EMBL" id="ML979001">
    <property type="protein sequence ID" value="KAF1923800.1"/>
    <property type="molecule type" value="Genomic_DNA"/>
</dbReference>
<feature type="compositionally biased region" description="Acidic residues" evidence="1">
    <location>
        <begin position="38"/>
        <end position="48"/>
    </location>
</feature>
<evidence type="ECO:0000313" key="2">
    <source>
        <dbReference type="EMBL" id="KAF1923800.1"/>
    </source>
</evidence>
<keyword evidence="3" id="KW-1185">Reference proteome</keyword>
<dbReference type="GeneID" id="54347950"/>
<evidence type="ECO:0000256" key="1">
    <source>
        <dbReference type="SAM" id="MobiDB-lite"/>
    </source>
</evidence>
<feature type="non-terminal residue" evidence="2">
    <location>
        <position position="190"/>
    </location>
</feature>
<reference evidence="2" key="1">
    <citation type="journal article" date="2020" name="Stud. Mycol.">
        <title>101 Dothideomycetes genomes: a test case for predicting lifestyles and emergence of pathogens.</title>
        <authorList>
            <person name="Haridas S."/>
            <person name="Albert R."/>
            <person name="Binder M."/>
            <person name="Bloem J."/>
            <person name="Labutti K."/>
            <person name="Salamov A."/>
            <person name="Andreopoulos B."/>
            <person name="Baker S."/>
            <person name="Barry K."/>
            <person name="Bills G."/>
            <person name="Bluhm B."/>
            <person name="Cannon C."/>
            <person name="Castanera R."/>
            <person name="Culley D."/>
            <person name="Daum C."/>
            <person name="Ezra D."/>
            <person name="Gonzalez J."/>
            <person name="Henrissat B."/>
            <person name="Kuo A."/>
            <person name="Liang C."/>
            <person name="Lipzen A."/>
            <person name="Lutzoni F."/>
            <person name="Magnuson J."/>
            <person name="Mondo S."/>
            <person name="Nolan M."/>
            <person name="Ohm R."/>
            <person name="Pangilinan J."/>
            <person name="Park H.-J."/>
            <person name="Ramirez L."/>
            <person name="Alfaro M."/>
            <person name="Sun H."/>
            <person name="Tritt A."/>
            <person name="Yoshinaga Y."/>
            <person name="Zwiers L.-H."/>
            <person name="Turgeon B."/>
            <person name="Goodwin S."/>
            <person name="Spatafora J."/>
            <person name="Crous P."/>
            <person name="Grigoriev I."/>
        </authorList>
    </citation>
    <scope>NUCLEOTIDE SEQUENCE</scope>
    <source>
        <strain evidence="2">CBS 183.55</strain>
    </source>
</reference>
<name>A0A6A5R980_9PLEO</name>
<dbReference type="RefSeq" id="XP_033444053.1">
    <property type="nucleotide sequence ID" value="XM_033590287.1"/>
</dbReference>
<dbReference type="AlphaFoldDB" id="A0A6A5R980"/>
<organism evidence="2 3">
    <name type="scientific">Didymella exigua CBS 183.55</name>
    <dbReference type="NCBI Taxonomy" id="1150837"/>
    <lineage>
        <taxon>Eukaryota</taxon>
        <taxon>Fungi</taxon>
        <taxon>Dikarya</taxon>
        <taxon>Ascomycota</taxon>
        <taxon>Pezizomycotina</taxon>
        <taxon>Dothideomycetes</taxon>
        <taxon>Pleosporomycetidae</taxon>
        <taxon>Pleosporales</taxon>
        <taxon>Pleosporineae</taxon>
        <taxon>Didymellaceae</taxon>
        <taxon>Didymella</taxon>
    </lineage>
</organism>
<feature type="compositionally biased region" description="Basic and acidic residues" evidence="1">
    <location>
        <begin position="49"/>
        <end position="61"/>
    </location>
</feature>
<feature type="region of interest" description="Disordered" evidence="1">
    <location>
        <begin position="38"/>
        <end position="66"/>
    </location>
</feature>
<proteinExistence type="predicted"/>
<sequence>MVTVNSAWTSNFEAFDLQEHGNVGIDPRNVVFISLSSDEEDEEVDEVEESSHSERPGHDDSPGEDDEHVLAVDREYINADAEQQVEEERHTLTIEEGEEYHERIILVDRLQDITDPWDASSFIQCVAWFLRLQVDKSGADITDPTLIECIQYACRVFHFPDDALFEDELWHRFAPILRSMYRVVQANHRH</sequence>
<dbReference type="Proteomes" id="UP000800082">
    <property type="component" value="Unassembled WGS sequence"/>
</dbReference>